<dbReference type="InterPro" id="IPR001173">
    <property type="entry name" value="Glyco_trans_2-like"/>
</dbReference>
<dbReference type="CDD" id="cd06433">
    <property type="entry name" value="GT_2_WfgS_like"/>
    <property type="match status" value="1"/>
</dbReference>
<dbReference type="Gene3D" id="3.90.550.10">
    <property type="entry name" value="Spore Coat Polysaccharide Biosynthesis Protein SpsA, Chain A"/>
    <property type="match status" value="1"/>
</dbReference>
<reference evidence="2" key="1">
    <citation type="journal article" date="2021" name="PeerJ">
        <title>Extensive microbial diversity within the chicken gut microbiome revealed by metagenomics and culture.</title>
        <authorList>
            <person name="Gilroy R."/>
            <person name="Ravi A."/>
            <person name="Getino M."/>
            <person name="Pursley I."/>
            <person name="Horton D.L."/>
            <person name="Alikhan N.F."/>
            <person name="Baker D."/>
            <person name="Gharbi K."/>
            <person name="Hall N."/>
            <person name="Watson M."/>
            <person name="Adriaenssens E.M."/>
            <person name="Foster-Nyarko E."/>
            <person name="Jarju S."/>
            <person name="Secka A."/>
            <person name="Antonio M."/>
            <person name="Oren A."/>
            <person name="Chaudhuri R.R."/>
            <person name="La Ragione R."/>
            <person name="Hildebrand F."/>
            <person name="Pallen M.J."/>
        </authorList>
    </citation>
    <scope>NUCLEOTIDE SEQUENCE</scope>
    <source>
        <strain evidence="2">MalCec1-1739</strain>
    </source>
</reference>
<reference evidence="2" key="2">
    <citation type="submission" date="2021-04" db="EMBL/GenBank/DDBJ databases">
        <authorList>
            <person name="Gilroy R."/>
        </authorList>
    </citation>
    <scope>NUCLEOTIDE SEQUENCE</scope>
    <source>
        <strain evidence="2">MalCec1-1739</strain>
    </source>
</reference>
<dbReference type="SUPFAM" id="SSF53448">
    <property type="entry name" value="Nucleotide-diphospho-sugar transferases"/>
    <property type="match status" value="1"/>
</dbReference>
<dbReference type="PANTHER" id="PTHR43685">
    <property type="entry name" value="GLYCOSYLTRANSFERASE"/>
    <property type="match status" value="1"/>
</dbReference>
<dbReference type="Proteomes" id="UP000787625">
    <property type="component" value="Unassembled WGS sequence"/>
</dbReference>
<proteinExistence type="predicted"/>
<evidence type="ECO:0000259" key="1">
    <source>
        <dbReference type="Pfam" id="PF00535"/>
    </source>
</evidence>
<gene>
    <name evidence="2" type="ORF">IAA93_04795</name>
</gene>
<dbReference type="InterPro" id="IPR029044">
    <property type="entry name" value="Nucleotide-diphossugar_trans"/>
</dbReference>
<accession>A0A9D2UIG5</accession>
<sequence length="255" mass="28604">MLFSVITINRNNADGLRKTIASVLSQDFSQYEYIVIDGASTDDSVQVAEDNAGSISAFVSEPDKGIYDAMNKGIRMAHGDYVIFMNSGDTFADCRILSRVAATAPAADFLIGGMRQRREGRRYTAVEMPATVTAYALLYRNFCHQATFARRQVLLELDGYDLSVKVAADACLLMLAAIVYRKTFATLPFCICDYDVTGMSSHCIDVVTAEKHDYFRRIAPNVYPDYVYAHRWLRLLPSNVLRVARLRITTLLSRF</sequence>
<evidence type="ECO:0000313" key="2">
    <source>
        <dbReference type="EMBL" id="HJD53025.1"/>
    </source>
</evidence>
<dbReference type="InterPro" id="IPR050834">
    <property type="entry name" value="Glycosyltransf_2"/>
</dbReference>
<feature type="domain" description="Glycosyltransferase 2-like" evidence="1">
    <location>
        <begin position="4"/>
        <end position="120"/>
    </location>
</feature>
<protein>
    <submittedName>
        <fullName evidence="2">Glycosyltransferase</fullName>
    </submittedName>
</protein>
<evidence type="ECO:0000313" key="3">
    <source>
        <dbReference type="Proteomes" id="UP000787625"/>
    </source>
</evidence>
<dbReference type="PANTHER" id="PTHR43685:SF2">
    <property type="entry name" value="GLYCOSYLTRANSFERASE 2-LIKE DOMAIN-CONTAINING PROTEIN"/>
    <property type="match status" value="1"/>
</dbReference>
<organism evidence="2 3">
    <name type="scientific">Candidatus Avibacteroides avistercoris</name>
    <dbReference type="NCBI Taxonomy" id="2840690"/>
    <lineage>
        <taxon>Bacteria</taxon>
        <taxon>Pseudomonadati</taxon>
        <taxon>Bacteroidota</taxon>
        <taxon>Bacteroidia</taxon>
        <taxon>Bacteroidales</taxon>
        <taxon>Bacteroidaceae</taxon>
        <taxon>Bacteroidaceae incertae sedis</taxon>
        <taxon>Candidatus Avibacteroides</taxon>
    </lineage>
</organism>
<dbReference type="Pfam" id="PF00535">
    <property type="entry name" value="Glycos_transf_2"/>
    <property type="match status" value="1"/>
</dbReference>
<dbReference type="EMBL" id="DWUP01000099">
    <property type="protein sequence ID" value="HJD53025.1"/>
    <property type="molecule type" value="Genomic_DNA"/>
</dbReference>
<dbReference type="AlphaFoldDB" id="A0A9D2UIG5"/>
<name>A0A9D2UIG5_9BACT</name>
<comment type="caution">
    <text evidence="2">The sequence shown here is derived from an EMBL/GenBank/DDBJ whole genome shotgun (WGS) entry which is preliminary data.</text>
</comment>